<dbReference type="InterPro" id="IPR007698">
    <property type="entry name" value="AlaDH/PNT_NAD(H)-bd"/>
</dbReference>
<evidence type="ECO:0000256" key="1">
    <source>
        <dbReference type="ARBA" id="ARBA00023002"/>
    </source>
</evidence>
<dbReference type="InterPro" id="IPR007886">
    <property type="entry name" value="AlaDH/PNT_N"/>
</dbReference>
<dbReference type="PANTHER" id="PTHR11133:SF22">
    <property type="entry name" value="ALPHA-AMINOADIPIC SEMIALDEHYDE SYNTHASE, MITOCHONDRIAL"/>
    <property type="match status" value="1"/>
</dbReference>
<dbReference type="Proteomes" id="UP001168877">
    <property type="component" value="Unassembled WGS sequence"/>
</dbReference>
<dbReference type="GO" id="GO:0019878">
    <property type="term" value="P:lysine biosynthetic process via aminoadipic acid"/>
    <property type="evidence" value="ECO:0007669"/>
    <property type="project" value="TreeGrafter"/>
</dbReference>
<dbReference type="PANTHER" id="PTHR11133">
    <property type="entry name" value="SACCHAROPINE DEHYDROGENASE"/>
    <property type="match status" value="1"/>
</dbReference>
<dbReference type="SUPFAM" id="SSF52283">
    <property type="entry name" value="Formate/glycerate dehydrogenase catalytic domain-like"/>
    <property type="match status" value="1"/>
</dbReference>
<reference evidence="4" key="2">
    <citation type="submission" date="2023-06" db="EMBL/GenBank/DDBJ databases">
        <authorList>
            <person name="Swenson N.G."/>
            <person name="Wegrzyn J.L."/>
            <person name="Mcevoy S.L."/>
        </authorList>
    </citation>
    <scope>NUCLEOTIDE SEQUENCE</scope>
    <source>
        <strain evidence="4">NS2018</strain>
        <tissue evidence="4">Leaf</tissue>
    </source>
</reference>
<dbReference type="Gene3D" id="3.40.50.720">
    <property type="entry name" value="NAD(P)-binding Rossmann-like Domain"/>
    <property type="match status" value="2"/>
</dbReference>
<gene>
    <name evidence="4" type="ORF">LWI29_028706</name>
</gene>
<feature type="domain" description="Alanine dehydrogenase/pyridine nucleotide transhydrogenase NAD(H)-binding" evidence="2">
    <location>
        <begin position="188"/>
        <end position="389"/>
    </location>
</feature>
<dbReference type="CDD" id="cd12189">
    <property type="entry name" value="LKR_SDH_like"/>
    <property type="match status" value="1"/>
</dbReference>
<name>A0AA39RFI8_ACESA</name>
<dbReference type="SMART" id="SM01002">
    <property type="entry name" value="AlaDh_PNT_C"/>
    <property type="match status" value="1"/>
</dbReference>
<feature type="domain" description="Alanine dehydrogenase/pyridine nucleotide transhydrogenase N-terminal" evidence="3">
    <location>
        <begin position="11"/>
        <end position="148"/>
    </location>
</feature>
<comment type="caution">
    <text evidence="4">The sequence shown here is derived from an EMBL/GenBank/DDBJ whole genome shotgun (WGS) entry which is preliminary data.</text>
</comment>
<sequence>MKDMLGNGVVGILSETSNKWERRVPLTPADCARFLLAGRHKSGVVRVIVQPSTKRIYPDHLYQDAGCEVSHDLSDCGLILGIKKPQLEMVLPDRAYAFFSHTHKAQPENMPLLDKILAERVSLFDYELVDGNNGKKRFIAFGKFAGRAAIIDLLRGLGQRYLNLGYSTPFLTLGAAYMYPSLAAAKAAVISVGEEIATQGLPSGICPLVFVFAGSGNASVAAQEIFKLLPHTFVSPSSLPDLFGKAKDSSEPTGTSKRDFQVYGCIATYADMVKRKDAMGEAFDKEDYHAHPDNYIPIFHEKIAPYASVIFNCIYWEKKFPRLLSTKQLQDLARNGCPLVAISDLTCDMEGSIQILNQTTTIDSPFFRYDPINDSYHQDMEGNGVICSVVDNLPTEFAKEASQHFGGLLSQFIGSLASTADITKLPANLRKGCIAHGGALTSLYEYIPHLRNSGFM</sequence>
<dbReference type="FunFam" id="3.40.50.720:FF:000284">
    <property type="entry name" value="Lysine-ketoglutarate reductase/saccharopine dehydrogenase1"/>
    <property type="match status" value="1"/>
</dbReference>
<evidence type="ECO:0000313" key="4">
    <source>
        <dbReference type="EMBL" id="KAK0572256.1"/>
    </source>
</evidence>
<evidence type="ECO:0000259" key="2">
    <source>
        <dbReference type="SMART" id="SM01002"/>
    </source>
</evidence>
<protein>
    <submittedName>
        <fullName evidence="4">Uncharacterized protein</fullName>
    </submittedName>
</protein>
<evidence type="ECO:0000259" key="3">
    <source>
        <dbReference type="SMART" id="SM01003"/>
    </source>
</evidence>
<evidence type="ECO:0000313" key="5">
    <source>
        <dbReference type="Proteomes" id="UP001168877"/>
    </source>
</evidence>
<dbReference type="SMART" id="SM01003">
    <property type="entry name" value="AlaDh_PNT_N"/>
    <property type="match status" value="1"/>
</dbReference>
<proteinExistence type="predicted"/>
<accession>A0AA39RFI8</accession>
<dbReference type="Pfam" id="PF05222">
    <property type="entry name" value="AlaDh_PNT_N"/>
    <property type="match status" value="1"/>
</dbReference>
<organism evidence="4 5">
    <name type="scientific">Acer saccharum</name>
    <name type="common">Sugar maple</name>
    <dbReference type="NCBI Taxonomy" id="4024"/>
    <lineage>
        <taxon>Eukaryota</taxon>
        <taxon>Viridiplantae</taxon>
        <taxon>Streptophyta</taxon>
        <taxon>Embryophyta</taxon>
        <taxon>Tracheophyta</taxon>
        <taxon>Spermatophyta</taxon>
        <taxon>Magnoliopsida</taxon>
        <taxon>eudicotyledons</taxon>
        <taxon>Gunneridae</taxon>
        <taxon>Pentapetalae</taxon>
        <taxon>rosids</taxon>
        <taxon>malvids</taxon>
        <taxon>Sapindales</taxon>
        <taxon>Sapindaceae</taxon>
        <taxon>Hippocastanoideae</taxon>
        <taxon>Acereae</taxon>
        <taxon>Acer</taxon>
    </lineage>
</organism>
<keyword evidence="1" id="KW-0560">Oxidoreductase</keyword>
<dbReference type="InterPro" id="IPR051168">
    <property type="entry name" value="AASS"/>
</dbReference>
<dbReference type="EMBL" id="JAUESC010000388">
    <property type="protein sequence ID" value="KAK0572256.1"/>
    <property type="molecule type" value="Genomic_DNA"/>
</dbReference>
<dbReference type="GO" id="GO:0004753">
    <property type="term" value="F:saccharopine dehydrogenase activity"/>
    <property type="evidence" value="ECO:0007669"/>
    <property type="project" value="TreeGrafter"/>
</dbReference>
<reference evidence="4" key="1">
    <citation type="journal article" date="2022" name="Plant J.">
        <title>Strategies of tolerance reflected in two North American maple genomes.</title>
        <authorList>
            <person name="McEvoy S.L."/>
            <person name="Sezen U.U."/>
            <person name="Trouern-Trend A."/>
            <person name="McMahon S.M."/>
            <person name="Schaberg P.G."/>
            <person name="Yang J."/>
            <person name="Wegrzyn J.L."/>
            <person name="Swenson N.G."/>
        </authorList>
    </citation>
    <scope>NUCLEOTIDE SEQUENCE</scope>
    <source>
        <strain evidence="4">NS2018</strain>
    </source>
</reference>
<dbReference type="AlphaFoldDB" id="A0AA39RFI8"/>
<dbReference type="GO" id="GO:0005737">
    <property type="term" value="C:cytoplasm"/>
    <property type="evidence" value="ECO:0007669"/>
    <property type="project" value="TreeGrafter"/>
</dbReference>
<keyword evidence="5" id="KW-1185">Reference proteome</keyword>